<dbReference type="PANTHER" id="PTHR42714">
    <property type="entry name" value="TRNA MODIFICATION GTPASE GTPBP3"/>
    <property type="match status" value="1"/>
</dbReference>
<proteinExistence type="predicted"/>
<keyword evidence="3" id="KW-1185">Reference proteome</keyword>
<dbReference type="PANTHER" id="PTHR42714:SF2">
    <property type="entry name" value="TRNA MODIFICATION GTPASE GTPBP3, MITOCHONDRIAL"/>
    <property type="match status" value="1"/>
</dbReference>
<evidence type="ECO:0000313" key="2">
    <source>
        <dbReference type="EMBL" id="NJB66026.1"/>
    </source>
</evidence>
<evidence type="ECO:0000259" key="1">
    <source>
        <dbReference type="Pfam" id="PF01926"/>
    </source>
</evidence>
<comment type="caution">
    <text evidence="2">The sequence shown here is derived from an EMBL/GenBank/DDBJ whole genome shotgun (WGS) entry which is preliminary data.</text>
</comment>
<reference evidence="2 3" key="1">
    <citation type="submission" date="2020-03" db="EMBL/GenBank/DDBJ databases">
        <title>Genomic Encyclopedia of Type Strains, Phase IV (KMG-IV): sequencing the most valuable type-strain genomes for metagenomic binning, comparative biology and taxonomic classification.</title>
        <authorList>
            <person name="Goeker M."/>
        </authorList>
    </citation>
    <scope>NUCLEOTIDE SEQUENCE [LARGE SCALE GENOMIC DNA]</scope>
    <source>
        <strain evidence="2 3">DSM 26613</strain>
    </source>
</reference>
<gene>
    <name evidence="2" type="ORF">GGR41_002281</name>
</gene>
<sequence>MSSTKQLADKEVVLMVLPQYENKVKRLEVLLHNEAPVVTVLGKYNHGKSRLLNELIGLPCFAVADKRETIALQRAEHNGVVWLDAPGLDADVDQQDDQYAERALWVESDIRLMVHAAKEGELDASELDLFAQLELDCEQTQRQFVFVLTQIDQVADEQTLDQIMHQLRQQLGKVTIHPVSAERYRKGLDTEISLFVEKSGIPALTEHLAAVQKKVVSARHFEQKSYLTQLQKSLSQKQKHHHGQLEHYSEKAHAEEINFSNDLRRTLEKIAEDLSDIMQEPEVDHALDTDTIQDVFKVTAGKLERSRLQIAYSRACILIRSVLTQYGVVHLPKTGQVGAASLNTVMIAVLGISVKYRADLRRLFGKEEGRDRLYQDFKVHFDASENRVQLFSEIARQHAILEQVESASKVVQSWECN</sequence>
<dbReference type="Proteomes" id="UP000783934">
    <property type="component" value="Unassembled WGS sequence"/>
</dbReference>
<dbReference type="InterPro" id="IPR027417">
    <property type="entry name" value="P-loop_NTPase"/>
</dbReference>
<name>A0ABX0WTG7_9BURK</name>
<organism evidence="2 3">
    <name type="scientific">Paenalcaligenes hominis</name>
    <dbReference type="NCBI Taxonomy" id="643674"/>
    <lineage>
        <taxon>Bacteria</taxon>
        <taxon>Pseudomonadati</taxon>
        <taxon>Pseudomonadota</taxon>
        <taxon>Betaproteobacteria</taxon>
        <taxon>Burkholderiales</taxon>
        <taxon>Alcaligenaceae</taxon>
        <taxon>Paenalcaligenes</taxon>
    </lineage>
</organism>
<dbReference type="InterPro" id="IPR006073">
    <property type="entry name" value="GTP-bd"/>
</dbReference>
<evidence type="ECO:0000313" key="3">
    <source>
        <dbReference type="Proteomes" id="UP000783934"/>
    </source>
</evidence>
<protein>
    <submittedName>
        <fullName evidence="2">GTPase</fullName>
    </submittedName>
</protein>
<dbReference type="EMBL" id="JAATIZ010000004">
    <property type="protein sequence ID" value="NJB66026.1"/>
    <property type="molecule type" value="Genomic_DNA"/>
</dbReference>
<feature type="domain" description="G" evidence="1">
    <location>
        <begin position="38"/>
        <end position="148"/>
    </location>
</feature>
<dbReference type="Pfam" id="PF01926">
    <property type="entry name" value="MMR_HSR1"/>
    <property type="match status" value="1"/>
</dbReference>
<accession>A0ABX0WTG7</accession>
<dbReference type="SUPFAM" id="SSF52540">
    <property type="entry name" value="P-loop containing nucleoside triphosphate hydrolases"/>
    <property type="match status" value="1"/>
</dbReference>
<dbReference type="Gene3D" id="3.40.50.300">
    <property type="entry name" value="P-loop containing nucleotide triphosphate hydrolases"/>
    <property type="match status" value="1"/>
</dbReference>
<dbReference type="RefSeq" id="WP_167661929.1">
    <property type="nucleotide sequence ID" value="NZ_BMCQ01000005.1"/>
</dbReference>